<dbReference type="Gene3D" id="3.40.50.150">
    <property type="entry name" value="Vaccinia Virus protein VP39"/>
    <property type="match status" value="1"/>
</dbReference>
<dbReference type="GO" id="GO:0009307">
    <property type="term" value="P:DNA restriction-modification system"/>
    <property type="evidence" value="ECO:0007669"/>
    <property type="project" value="UniProtKB-KW"/>
</dbReference>
<protein>
    <recommendedName>
        <fullName evidence="7">Cytosine-specific methyltransferase</fullName>
        <ecNumber evidence="7">2.1.1.37</ecNumber>
    </recommendedName>
</protein>
<comment type="caution">
    <text evidence="8">The sequence shown here is derived from an EMBL/GenBank/DDBJ whole genome shotgun (WGS) entry which is preliminary data.</text>
</comment>
<evidence type="ECO:0000256" key="4">
    <source>
        <dbReference type="ARBA" id="ARBA00022747"/>
    </source>
</evidence>
<dbReference type="GO" id="GO:0032259">
    <property type="term" value="P:methylation"/>
    <property type="evidence" value="ECO:0007669"/>
    <property type="project" value="UniProtKB-KW"/>
</dbReference>
<keyword evidence="3 5" id="KW-0949">S-adenosyl-L-methionine</keyword>
<dbReference type="InterPro" id="IPR031303">
    <property type="entry name" value="C5_meth_CS"/>
</dbReference>
<dbReference type="OrthoDB" id="9813719at2"/>
<dbReference type="PANTHER" id="PTHR46098">
    <property type="entry name" value="TRNA (CYTOSINE(38)-C(5))-METHYLTRANSFERASE"/>
    <property type="match status" value="1"/>
</dbReference>
<evidence type="ECO:0000256" key="3">
    <source>
        <dbReference type="ARBA" id="ARBA00022691"/>
    </source>
</evidence>
<evidence type="ECO:0000256" key="2">
    <source>
        <dbReference type="ARBA" id="ARBA00022679"/>
    </source>
</evidence>
<keyword evidence="2 5" id="KW-0808">Transferase</keyword>
<dbReference type="PROSITE" id="PS51679">
    <property type="entry name" value="SAM_MT_C5"/>
    <property type="match status" value="1"/>
</dbReference>
<dbReference type="RefSeq" id="WP_104208213.1">
    <property type="nucleotide sequence ID" value="NZ_PHNF01000003.1"/>
</dbReference>
<evidence type="ECO:0000313" key="8">
    <source>
        <dbReference type="EMBL" id="PPE05662.1"/>
    </source>
</evidence>
<dbReference type="InterPro" id="IPR050750">
    <property type="entry name" value="C5-MTase"/>
</dbReference>
<dbReference type="NCBIfam" id="TIGR00675">
    <property type="entry name" value="dcm"/>
    <property type="match status" value="1"/>
</dbReference>
<name>A0A2S5REM2_9MOLU</name>
<dbReference type="Proteomes" id="UP000239785">
    <property type="component" value="Unassembled WGS sequence"/>
</dbReference>
<dbReference type="PROSITE" id="PS00095">
    <property type="entry name" value="C5_MTASE_2"/>
    <property type="match status" value="1"/>
</dbReference>
<keyword evidence="9" id="KW-1185">Reference proteome</keyword>
<dbReference type="Pfam" id="PF00145">
    <property type="entry name" value="DNA_methylase"/>
    <property type="match status" value="1"/>
</dbReference>
<keyword evidence="4" id="KW-0680">Restriction system</keyword>
<evidence type="ECO:0000256" key="6">
    <source>
        <dbReference type="RuleBase" id="RU000416"/>
    </source>
</evidence>
<dbReference type="PANTHER" id="PTHR46098:SF1">
    <property type="entry name" value="TRNA (CYTOSINE(38)-C(5))-METHYLTRANSFERASE"/>
    <property type="match status" value="1"/>
</dbReference>
<reference evidence="8 9" key="1">
    <citation type="submission" date="2017-11" db="EMBL/GenBank/DDBJ databases">
        <title>Genome sequence of Mesoplasma corruscae ELCA-2 (ATCC 49579).</title>
        <authorList>
            <person name="Lo W.-S."/>
            <person name="Kuo C.-H."/>
        </authorList>
    </citation>
    <scope>NUCLEOTIDE SEQUENCE [LARGE SCALE GENOMIC DNA]</scope>
    <source>
        <strain evidence="8 9">ELCA-2</strain>
    </source>
</reference>
<dbReference type="CDD" id="cd00315">
    <property type="entry name" value="Cyt_C5_DNA_methylase"/>
    <property type="match status" value="1"/>
</dbReference>
<evidence type="ECO:0000256" key="1">
    <source>
        <dbReference type="ARBA" id="ARBA00022603"/>
    </source>
</evidence>
<dbReference type="AlphaFoldDB" id="A0A2S5REM2"/>
<dbReference type="PRINTS" id="PR00105">
    <property type="entry name" value="C5METTRFRASE"/>
</dbReference>
<evidence type="ECO:0000313" key="9">
    <source>
        <dbReference type="Proteomes" id="UP000239785"/>
    </source>
</evidence>
<dbReference type="InterPro" id="IPR029063">
    <property type="entry name" value="SAM-dependent_MTases_sf"/>
</dbReference>
<dbReference type="GO" id="GO:0003886">
    <property type="term" value="F:DNA (cytosine-5-)-methyltransferase activity"/>
    <property type="evidence" value="ECO:0007669"/>
    <property type="project" value="UniProtKB-EC"/>
</dbReference>
<dbReference type="EC" id="2.1.1.37" evidence="7"/>
<evidence type="ECO:0000256" key="5">
    <source>
        <dbReference type="PROSITE-ProRule" id="PRU01016"/>
    </source>
</evidence>
<evidence type="ECO:0000256" key="7">
    <source>
        <dbReference type="RuleBase" id="RU000417"/>
    </source>
</evidence>
<dbReference type="Gene3D" id="3.90.120.10">
    <property type="entry name" value="DNA Methylase, subunit A, domain 2"/>
    <property type="match status" value="1"/>
</dbReference>
<proteinExistence type="inferred from homology"/>
<feature type="active site" evidence="5">
    <location>
        <position position="118"/>
    </location>
</feature>
<sequence>MKKIKVATVFSGIGSFEQAFKNLGFEHEIVFACDNGEREIIIENYNDFKKKFDENIERENITKIIELIYAKSNKQNFVQRTYLTNFNLDHKNFYQDIRFLDGYKYNGKLDLLIGGSPCQSFSSVGQKGGFEDTRGTLFFEFARLIKESQPKVFIYENVRNVINHDKGKTWEIIKQTFAELGYEFKFKILNSSDYQIPQTRRRIFVVGFKKNATNFNFPNKYDLKLSMQDLLLDDCAVGSFSYKKMVPTVKKGKGFIPYDCILSDKLVKYILKGGTGTFYQKPEINLKIARTLLKTMGNTHRAGIDNYTLTPEGKIRRLHEREVARLMGFPDSFKVVVSRSQAYKQFGNSIVVTVAQNILKEIEKSGVFN</sequence>
<comment type="catalytic activity">
    <reaction evidence="7">
        <text>a 2'-deoxycytidine in DNA + S-adenosyl-L-methionine = a 5-methyl-2'-deoxycytidine in DNA + S-adenosyl-L-homocysteine + H(+)</text>
        <dbReference type="Rhea" id="RHEA:13681"/>
        <dbReference type="Rhea" id="RHEA-COMP:11369"/>
        <dbReference type="Rhea" id="RHEA-COMP:11370"/>
        <dbReference type="ChEBI" id="CHEBI:15378"/>
        <dbReference type="ChEBI" id="CHEBI:57856"/>
        <dbReference type="ChEBI" id="CHEBI:59789"/>
        <dbReference type="ChEBI" id="CHEBI:85452"/>
        <dbReference type="ChEBI" id="CHEBI:85454"/>
        <dbReference type="EC" id="2.1.1.37"/>
    </reaction>
</comment>
<dbReference type="InterPro" id="IPR018117">
    <property type="entry name" value="C5_DNA_meth_AS"/>
</dbReference>
<dbReference type="SUPFAM" id="SSF53335">
    <property type="entry name" value="S-adenosyl-L-methionine-dependent methyltransferases"/>
    <property type="match status" value="1"/>
</dbReference>
<dbReference type="InterPro" id="IPR001525">
    <property type="entry name" value="C5_MeTfrase"/>
</dbReference>
<dbReference type="PROSITE" id="PS00094">
    <property type="entry name" value="C5_MTASE_1"/>
    <property type="match status" value="1"/>
</dbReference>
<accession>A0A2S5REM2</accession>
<keyword evidence="1 5" id="KW-0489">Methyltransferase</keyword>
<gene>
    <name evidence="8" type="primary">dcm</name>
    <name evidence="8" type="ORF">MCORR_v1c06900</name>
</gene>
<dbReference type="EMBL" id="PHNF01000003">
    <property type="protein sequence ID" value="PPE05662.1"/>
    <property type="molecule type" value="Genomic_DNA"/>
</dbReference>
<comment type="similarity">
    <text evidence="5 6">Belongs to the class I-like SAM-binding methyltransferase superfamily. C5-methyltransferase family.</text>
</comment>
<organism evidence="8 9">
    <name type="scientific">Mesoplasma corruscae</name>
    <dbReference type="NCBI Taxonomy" id="216874"/>
    <lineage>
        <taxon>Bacteria</taxon>
        <taxon>Bacillati</taxon>
        <taxon>Mycoplasmatota</taxon>
        <taxon>Mollicutes</taxon>
        <taxon>Entomoplasmatales</taxon>
        <taxon>Entomoplasmataceae</taxon>
        <taxon>Mesoplasma</taxon>
    </lineage>
</organism>